<gene>
    <name evidence="2" type="ORF">ACFFPJ_08135</name>
</gene>
<reference evidence="2 3" key="1">
    <citation type="submission" date="2024-09" db="EMBL/GenBank/DDBJ databases">
        <authorList>
            <person name="Sun Q."/>
            <person name="Mori K."/>
        </authorList>
    </citation>
    <scope>NUCLEOTIDE SEQUENCE [LARGE SCALE GENOMIC DNA]</scope>
    <source>
        <strain evidence="2 3">JCM 1342</strain>
    </source>
</reference>
<protein>
    <submittedName>
        <fullName evidence="2">Uncharacterized protein</fullName>
    </submittedName>
</protein>
<keyword evidence="3" id="KW-1185">Reference proteome</keyword>
<evidence type="ECO:0000256" key="1">
    <source>
        <dbReference type="SAM" id="Phobius"/>
    </source>
</evidence>
<organism evidence="2 3">
    <name type="scientific">Microbacterium terregens</name>
    <dbReference type="NCBI Taxonomy" id="69363"/>
    <lineage>
        <taxon>Bacteria</taxon>
        <taxon>Bacillati</taxon>
        <taxon>Actinomycetota</taxon>
        <taxon>Actinomycetes</taxon>
        <taxon>Micrococcales</taxon>
        <taxon>Microbacteriaceae</taxon>
        <taxon>Microbacterium</taxon>
    </lineage>
</organism>
<dbReference type="Proteomes" id="UP001589611">
    <property type="component" value="Unassembled WGS sequence"/>
</dbReference>
<feature type="transmembrane region" description="Helical" evidence="1">
    <location>
        <begin position="65"/>
        <end position="86"/>
    </location>
</feature>
<sequence length="116" mass="11918">MAGERPVGVTIVAVIAWIIGAVQIIGAIVGLVAGAGIDAWAVLIVGILTIAVSLGLFRGSNAARIIMAIVFTLNLIVAVWAIVIGVDFWDQVVAGALAIVGLVFLFSAKANAYFTQ</sequence>
<keyword evidence="1" id="KW-0812">Transmembrane</keyword>
<proteinExistence type="predicted"/>
<keyword evidence="1" id="KW-0472">Membrane</keyword>
<dbReference type="RefSeq" id="WP_344712265.1">
    <property type="nucleotide sequence ID" value="NZ_BAAAWH010000001.1"/>
</dbReference>
<comment type="caution">
    <text evidence="2">The sequence shown here is derived from an EMBL/GenBank/DDBJ whole genome shotgun (WGS) entry which is preliminary data.</text>
</comment>
<accession>A0ABV5T291</accession>
<feature type="transmembrane region" description="Helical" evidence="1">
    <location>
        <begin position="39"/>
        <end position="58"/>
    </location>
</feature>
<name>A0ABV5T291_9MICO</name>
<evidence type="ECO:0000313" key="2">
    <source>
        <dbReference type="EMBL" id="MFB9645766.1"/>
    </source>
</evidence>
<dbReference type="EMBL" id="JBHMBE010000003">
    <property type="protein sequence ID" value="MFB9645766.1"/>
    <property type="molecule type" value="Genomic_DNA"/>
</dbReference>
<feature type="transmembrane region" description="Helical" evidence="1">
    <location>
        <begin position="92"/>
        <end position="114"/>
    </location>
</feature>
<evidence type="ECO:0000313" key="3">
    <source>
        <dbReference type="Proteomes" id="UP001589611"/>
    </source>
</evidence>
<keyword evidence="1" id="KW-1133">Transmembrane helix</keyword>
<feature type="transmembrane region" description="Helical" evidence="1">
    <location>
        <begin position="7"/>
        <end position="33"/>
    </location>
</feature>